<dbReference type="RefSeq" id="XP_019631225.1">
    <property type="nucleotide sequence ID" value="XM_019775666.1"/>
</dbReference>
<name>A0A6P4YP25_BRABE</name>
<proteinExistence type="predicted"/>
<reference evidence="2" key="1">
    <citation type="submission" date="2025-08" db="UniProtKB">
        <authorList>
            <consortium name="RefSeq"/>
        </authorList>
    </citation>
    <scope>IDENTIFICATION</scope>
    <source>
        <tissue evidence="2">Gonad</tissue>
    </source>
</reference>
<dbReference type="Proteomes" id="UP000515135">
    <property type="component" value="Unplaced"/>
</dbReference>
<organism evidence="1 2">
    <name type="scientific">Branchiostoma belcheri</name>
    <name type="common">Amphioxus</name>
    <dbReference type="NCBI Taxonomy" id="7741"/>
    <lineage>
        <taxon>Eukaryota</taxon>
        <taxon>Metazoa</taxon>
        <taxon>Chordata</taxon>
        <taxon>Cephalochordata</taxon>
        <taxon>Leptocardii</taxon>
        <taxon>Amphioxiformes</taxon>
        <taxon>Branchiostomatidae</taxon>
        <taxon>Branchiostoma</taxon>
    </lineage>
</organism>
<gene>
    <name evidence="2" type="primary">LOC109475129</name>
</gene>
<accession>A0A6P4YP25</accession>
<dbReference type="KEGG" id="bbel:109475129"/>
<keyword evidence="1" id="KW-1185">Reference proteome</keyword>
<dbReference type="GeneID" id="109475129"/>
<dbReference type="AlphaFoldDB" id="A0A6P4YP25"/>
<protein>
    <submittedName>
        <fullName evidence="2">Uncharacterized protein LOC109475129</fullName>
    </submittedName>
</protein>
<evidence type="ECO:0000313" key="1">
    <source>
        <dbReference type="Proteomes" id="UP000515135"/>
    </source>
</evidence>
<sequence>MTIVVALTMTIVSVVLVALVVLISIAIIVHSAIGCVSGNCVCCTNSRNHNMVLEITPQAETFEFTSEILTQISVQSALRPQDVEHLRAPAEELPGQMQQQQDTDARKLEKYQVDNIC</sequence>
<dbReference type="OrthoDB" id="10041976at2759"/>
<evidence type="ECO:0000313" key="2">
    <source>
        <dbReference type="RefSeq" id="XP_019631225.1"/>
    </source>
</evidence>